<evidence type="ECO:0008006" key="3">
    <source>
        <dbReference type="Google" id="ProtNLM"/>
    </source>
</evidence>
<name>A0A512BFV5_9BACT</name>
<evidence type="ECO:0000313" key="2">
    <source>
        <dbReference type="Proteomes" id="UP000321513"/>
    </source>
</evidence>
<dbReference type="RefSeq" id="WP_147204949.1">
    <property type="nucleotide sequence ID" value="NZ_BJYT01000013.1"/>
</dbReference>
<proteinExistence type="predicted"/>
<dbReference type="InterPro" id="IPR025245">
    <property type="entry name" value="DUF4197"/>
</dbReference>
<comment type="caution">
    <text evidence="1">The sequence shown here is derived from an EMBL/GenBank/DDBJ whole genome shotgun (WGS) entry which is preliminary data.</text>
</comment>
<dbReference type="Pfam" id="PF13852">
    <property type="entry name" value="DUF4197"/>
    <property type="match status" value="1"/>
</dbReference>
<protein>
    <recommendedName>
        <fullName evidence="3">DUF4197 domain-containing protein</fullName>
    </recommendedName>
</protein>
<organism evidence="1 2">
    <name type="scientific">Segetibacter aerophilus</name>
    <dbReference type="NCBI Taxonomy" id="670293"/>
    <lineage>
        <taxon>Bacteria</taxon>
        <taxon>Pseudomonadati</taxon>
        <taxon>Bacteroidota</taxon>
        <taxon>Chitinophagia</taxon>
        <taxon>Chitinophagales</taxon>
        <taxon>Chitinophagaceae</taxon>
        <taxon>Segetibacter</taxon>
    </lineage>
</organism>
<dbReference type="OrthoDB" id="5292580at2"/>
<accession>A0A512BFV5</accession>
<dbReference type="EMBL" id="BJYT01000013">
    <property type="protein sequence ID" value="GEO10833.1"/>
    <property type="molecule type" value="Genomic_DNA"/>
</dbReference>
<dbReference type="Proteomes" id="UP000321513">
    <property type="component" value="Unassembled WGS sequence"/>
</dbReference>
<dbReference type="AlphaFoldDB" id="A0A512BFV5"/>
<keyword evidence="2" id="KW-1185">Reference proteome</keyword>
<sequence length="252" mass="27093">MKKFILFTSFSFISIISINAQGLKGLINKISKDTSRSSLGKVINSVGGYSGDSLSTNTIASGLKEALQVGTERGTSKLSAVDGFFKNAALKILMPAEAVKVESKLRALGLGKQVDNAILSMNRAAEDASKSAAPIFINAIKQMTIQDAVGILKGGDFAATNYLKSKTTANLTEAFRPVIEQSLAKVNATKYWNTLFTTYNTFSTQKVNTDLSAYVTEKALSGIFQEVSLEEQKIRKDPAAQTTALLKKVFGK</sequence>
<evidence type="ECO:0000313" key="1">
    <source>
        <dbReference type="EMBL" id="GEO10833.1"/>
    </source>
</evidence>
<gene>
    <name evidence="1" type="ORF">SAE01_33290</name>
</gene>
<reference evidence="1 2" key="1">
    <citation type="submission" date="2019-07" db="EMBL/GenBank/DDBJ databases">
        <title>Whole genome shotgun sequence of Segetibacter aerophilus NBRC 106135.</title>
        <authorList>
            <person name="Hosoyama A."/>
            <person name="Uohara A."/>
            <person name="Ohji S."/>
            <person name="Ichikawa N."/>
        </authorList>
    </citation>
    <scope>NUCLEOTIDE SEQUENCE [LARGE SCALE GENOMIC DNA]</scope>
    <source>
        <strain evidence="1 2">NBRC 106135</strain>
    </source>
</reference>